<sequence>MLEILKYILPGLIVFAAVYLVLHYHLKQQREKAKVEVMLNNRKTIIPLRLQAYERLLLFLERISPEALIMRIQRPSLSVFELQSKLLQTIRTEFDHNLTQQLYVSNDAWKYVRNARENVVKIINSSAEQHDPKKPAMHLSKTILEESTGSNDPTKKAIHFLKSEGQVILKS</sequence>
<dbReference type="PATRIC" id="fig|1307839.3.peg.1728"/>
<accession>A0A0S2HYS0</accession>
<protein>
    <submittedName>
        <fullName evidence="2">Uncharacterized protein</fullName>
    </submittedName>
</protein>
<proteinExistence type="predicted"/>
<evidence type="ECO:0000313" key="3">
    <source>
        <dbReference type="Proteomes" id="UP000064893"/>
    </source>
</evidence>
<gene>
    <name evidence="2" type="ORF">L21SP5_01630</name>
</gene>
<organism evidence="2 3">
    <name type="scientific">Salinivirga cyanobacteriivorans</name>
    <dbReference type="NCBI Taxonomy" id="1307839"/>
    <lineage>
        <taxon>Bacteria</taxon>
        <taxon>Pseudomonadati</taxon>
        <taxon>Bacteroidota</taxon>
        <taxon>Bacteroidia</taxon>
        <taxon>Bacteroidales</taxon>
        <taxon>Salinivirgaceae</taxon>
        <taxon>Salinivirga</taxon>
    </lineage>
</organism>
<evidence type="ECO:0000256" key="1">
    <source>
        <dbReference type="SAM" id="Phobius"/>
    </source>
</evidence>
<dbReference type="RefSeq" id="WP_057952744.1">
    <property type="nucleotide sequence ID" value="NZ_CP013118.1"/>
</dbReference>
<keyword evidence="1" id="KW-0812">Transmembrane</keyword>
<dbReference type="Pfam" id="PF25589">
    <property type="entry name" value="DUF7935"/>
    <property type="match status" value="1"/>
</dbReference>
<keyword evidence="1" id="KW-1133">Transmembrane helix</keyword>
<dbReference type="STRING" id="1307839.L21SP5_01630"/>
<keyword evidence="3" id="KW-1185">Reference proteome</keyword>
<dbReference type="KEGG" id="blq:L21SP5_01630"/>
<feature type="transmembrane region" description="Helical" evidence="1">
    <location>
        <begin position="7"/>
        <end position="26"/>
    </location>
</feature>
<dbReference type="InterPro" id="IPR057695">
    <property type="entry name" value="DUF7935"/>
</dbReference>
<dbReference type="Proteomes" id="UP000064893">
    <property type="component" value="Chromosome"/>
</dbReference>
<evidence type="ECO:0000313" key="2">
    <source>
        <dbReference type="EMBL" id="ALO15273.1"/>
    </source>
</evidence>
<dbReference type="EMBL" id="CP013118">
    <property type="protein sequence ID" value="ALO15273.1"/>
    <property type="molecule type" value="Genomic_DNA"/>
</dbReference>
<reference evidence="2 3" key="1">
    <citation type="submission" date="2015-11" db="EMBL/GenBank/DDBJ databases">
        <title>Description and complete genome sequence of a novel strain predominating in hypersaline microbial mats and representing a new family of the Bacteriodetes phylum.</title>
        <authorList>
            <person name="Spring S."/>
            <person name="Bunk B."/>
            <person name="Sproer C."/>
            <person name="Klenk H.-P."/>
        </authorList>
    </citation>
    <scope>NUCLEOTIDE SEQUENCE [LARGE SCALE GENOMIC DNA]</scope>
    <source>
        <strain evidence="2 3">L21-Spi-D4</strain>
    </source>
</reference>
<name>A0A0S2HYS0_9BACT</name>
<keyword evidence="1" id="KW-0472">Membrane</keyword>
<dbReference type="OrthoDB" id="1493032at2"/>
<dbReference type="AlphaFoldDB" id="A0A0S2HYS0"/>